<name>A0A9X1NF83_9ACTN</name>
<dbReference type="RefSeq" id="WP_231443713.1">
    <property type="nucleotide sequence ID" value="NZ_JAJOMB010000009.1"/>
</dbReference>
<dbReference type="AlphaFoldDB" id="A0A9X1NF83"/>
<evidence type="ECO:0000313" key="2">
    <source>
        <dbReference type="Proteomes" id="UP001138997"/>
    </source>
</evidence>
<dbReference type="Proteomes" id="UP001138997">
    <property type="component" value="Unassembled WGS sequence"/>
</dbReference>
<organism evidence="1 2">
    <name type="scientific">Kineosporia babensis</name>
    <dbReference type="NCBI Taxonomy" id="499548"/>
    <lineage>
        <taxon>Bacteria</taxon>
        <taxon>Bacillati</taxon>
        <taxon>Actinomycetota</taxon>
        <taxon>Actinomycetes</taxon>
        <taxon>Kineosporiales</taxon>
        <taxon>Kineosporiaceae</taxon>
        <taxon>Kineosporia</taxon>
    </lineage>
</organism>
<accession>A0A9X1NF83</accession>
<gene>
    <name evidence="1" type="ORF">LR394_18820</name>
</gene>
<sequence>MKTWHVRFRSYNDEAETPWRLFGVDELTGEPAEYVGEAADALRQLEDDLRPGVVGESQLIHAADHLVLIDEDDFGERYYYEYHLMDPHRRRSSSGGSVSVGRLPVDESGLMPHRFLAEFQDVAAEVGIDLQLTLAHLDPRAGRQVGELLAWALEPVLDEGNLDAAVRNVMTMYLWLFMVGREHCARGYPSPVVPPEGAEAARQVIGELAESEFLVGAARAVPPAPGTTGFAAEFAEVCEDVSIDYEHTLIDLDEEVGHKVMRFVHELLALGNQDDPEPARDMFFRLLSGALWLFRLGRAHAARGYPAPVPRGQFSDLPDTLDQFFDV</sequence>
<proteinExistence type="predicted"/>
<dbReference type="EMBL" id="JAJOMB010000009">
    <property type="protein sequence ID" value="MCD5312965.1"/>
    <property type="molecule type" value="Genomic_DNA"/>
</dbReference>
<protein>
    <submittedName>
        <fullName evidence="1">Uncharacterized protein</fullName>
    </submittedName>
</protein>
<comment type="caution">
    <text evidence="1">The sequence shown here is derived from an EMBL/GenBank/DDBJ whole genome shotgun (WGS) entry which is preliminary data.</text>
</comment>
<evidence type="ECO:0000313" key="1">
    <source>
        <dbReference type="EMBL" id="MCD5312965.1"/>
    </source>
</evidence>
<reference evidence="1" key="1">
    <citation type="submission" date="2021-11" db="EMBL/GenBank/DDBJ databases">
        <title>Streptomyces corallinus and Kineosporia corallina sp. nov., two new coral-derived marine actinobacteria.</title>
        <authorList>
            <person name="Buangrab K."/>
            <person name="Sutthacheep M."/>
            <person name="Yeemin T."/>
            <person name="Harunari E."/>
            <person name="Igarashi Y."/>
            <person name="Sripreechasak P."/>
            <person name="Kanchanasin P."/>
            <person name="Tanasupawat S."/>
            <person name="Phongsopitanun W."/>
        </authorList>
    </citation>
    <scope>NUCLEOTIDE SEQUENCE</scope>
    <source>
        <strain evidence="1">JCM 31032</strain>
    </source>
</reference>
<keyword evidence="2" id="KW-1185">Reference proteome</keyword>